<dbReference type="SUPFAM" id="SSF52833">
    <property type="entry name" value="Thioredoxin-like"/>
    <property type="match status" value="1"/>
</dbReference>
<gene>
    <name evidence="2" type="ORF">BN9_037350</name>
</gene>
<dbReference type="PROSITE" id="PS51352">
    <property type="entry name" value="THIOREDOXIN_2"/>
    <property type="match status" value="1"/>
</dbReference>
<dbReference type="InParanoid" id="A0A024G7W8"/>
<name>A0A024G7W8_9STRA</name>
<dbReference type="GO" id="GO:0030178">
    <property type="term" value="P:negative regulation of Wnt signaling pathway"/>
    <property type="evidence" value="ECO:0007669"/>
    <property type="project" value="TreeGrafter"/>
</dbReference>
<dbReference type="InterPro" id="IPR012336">
    <property type="entry name" value="Thioredoxin-like_fold"/>
</dbReference>
<proteinExistence type="predicted"/>
<evidence type="ECO:0000313" key="3">
    <source>
        <dbReference type="Proteomes" id="UP000053237"/>
    </source>
</evidence>
<organism evidence="2 3">
    <name type="scientific">Albugo candida</name>
    <dbReference type="NCBI Taxonomy" id="65357"/>
    <lineage>
        <taxon>Eukaryota</taxon>
        <taxon>Sar</taxon>
        <taxon>Stramenopiles</taxon>
        <taxon>Oomycota</taxon>
        <taxon>Peronosporomycetes</taxon>
        <taxon>Albuginales</taxon>
        <taxon>Albuginaceae</taxon>
        <taxon>Albugo</taxon>
    </lineage>
</organism>
<dbReference type="Gene3D" id="3.40.30.10">
    <property type="entry name" value="Glutaredoxin"/>
    <property type="match status" value="1"/>
</dbReference>
<dbReference type="GO" id="GO:0031397">
    <property type="term" value="P:negative regulation of protein ubiquitination"/>
    <property type="evidence" value="ECO:0007669"/>
    <property type="project" value="TreeGrafter"/>
</dbReference>
<feature type="domain" description="Thioredoxin" evidence="1">
    <location>
        <begin position="1"/>
        <end position="150"/>
    </location>
</feature>
<dbReference type="AlphaFoldDB" id="A0A024G7W8"/>
<dbReference type="InterPro" id="IPR013766">
    <property type="entry name" value="Thioredoxin_domain"/>
</dbReference>
<dbReference type="PANTHER" id="PTHR46472:SF1">
    <property type="entry name" value="NUCLEOREDOXIN"/>
    <property type="match status" value="1"/>
</dbReference>
<dbReference type="OrthoDB" id="409136at2759"/>
<reference evidence="2 3" key="1">
    <citation type="submission" date="2012-05" db="EMBL/GenBank/DDBJ databases">
        <title>Recombination and specialization in a pathogen metapopulation.</title>
        <authorList>
            <person name="Gardiner A."/>
            <person name="Kemen E."/>
            <person name="Schultz-Larsen T."/>
            <person name="MacLean D."/>
            <person name="Van Oosterhout C."/>
            <person name="Jones J.D.G."/>
        </authorList>
    </citation>
    <scope>NUCLEOTIDE SEQUENCE [LARGE SCALE GENOMIC DNA]</scope>
    <source>
        <strain evidence="2 3">Ac Nc2</strain>
    </source>
</reference>
<protein>
    <recommendedName>
        <fullName evidence="1">Thioredoxin domain-containing protein</fullName>
    </recommendedName>
</protein>
<dbReference type="PANTHER" id="PTHR46472">
    <property type="entry name" value="NUCLEOREDOXIN"/>
    <property type="match status" value="1"/>
</dbReference>
<evidence type="ECO:0000259" key="1">
    <source>
        <dbReference type="PROSITE" id="PS51352"/>
    </source>
</evidence>
<keyword evidence="3" id="KW-1185">Reference proteome</keyword>
<accession>A0A024G7W8</accession>
<dbReference type="GO" id="GO:0004791">
    <property type="term" value="F:thioredoxin-disulfide reductase (NADPH) activity"/>
    <property type="evidence" value="ECO:0007669"/>
    <property type="project" value="TreeGrafter"/>
</dbReference>
<dbReference type="GO" id="GO:0005634">
    <property type="term" value="C:nucleus"/>
    <property type="evidence" value="ECO:0007669"/>
    <property type="project" value="TreeGrafter"/>
</dbReference>
<dbReference type="InterPro" id="IPR036249">
    <property type="entry name" value="Thioredoxin-like_sf"/>
</dbReference>
<comment type="caution">
    <text evidence="2">The sequence shown here is derived from an EMBL/GenBank/DDBJ whole genome shotgun (WGS) entry which is preliminary data.</text>
</comment>
<dbReference type="EMBL" id="CAIX01000041">
    <property type="protein sequence ID" value="CCI42951.1"/>
    <property type="molecule type" value="Genomic_DNA"/>
</dbReference>
<dbReference type="Pfam" id="PF13905">
    <property type="entry name" value="Thioredoxin_8"/>
    <property type="match status" value="1"/>
</dbReference>
<dbReference type="STRING" id="65357.A0A024G7W8"/>
<evidence type="ECO:0000313" key="2">
    <source>
        <dbReference type="EMBL" id="CCI42951.1"/>
    </source>
</evidence>
<sequence>MSVWEDLLGPKIDTKDGSKCAQEALEKKKFIGLYFSAHWCPPCKAFTPVLSAFYNDMIAAHEDFEIIFISSDRDAQSFQSYYESMSFCALPFTEAHIKNLGTKFGVRGIPTLIFLDNEARIVEEDGRSLVANSQGSVEKVWENLVRKLESLH</sequence>
<dbReference type="Proteomes" id="UP000053237">
    <property type="component" value="Unassembled WGS sequence"/>
</dbReference>